<dbReference type="Proteomes" id="UP000018851">
    <property type="component" value="Chromosome"/>
</dbReference>
<reference evidence="3 4" key="1">
    <citation type="submission" date="2013-07" db="EMBL/GenBank/DDBJ databases">
        <title>Completed genome of Sphingomonas sanxanigenens NX02.</title>
        <authorList>
            <person name="Ma T."/>
            <person name="Huang H."/>
            <person name="Wu M."/>
            <person name="Li X."/>
            <person name="Li G."/>
        </authorList>
    </citation>
    <scope>NUCLEOTIDE SEQUENCE [LARGE SCALE GENOMIC DNA]</scope>
    <source>
        <strain evidence="3 4">NX02</strain>
    </source>
</reference>
<evidence type="ECO:0000313" key="3">
    <source>
        <dbReference type="EMBL" id="AHE52259.1"/>
    </source>
</evidence>
<evidence type="ECO:0000313" key="4">
    <source>
        <dbReference type="Proteomes" id="UP000018851"/>
    </source>
</evidence>
<dbReference type="Gene3D" id="2.40.128.520">
    <property type="match status" value="1"/>
</dbReference>
<dbReference type="AlphaFoldDB" id="W0A2T4"/>
<gene>
    <name evidence="3" type="ORF">NX02_02500</name>
</gene>
<dbReference type="KEGG" id="ssan:NX02_02500"/>
<name>W0A2T4_9SPHN</name>
<feature type="domain" description="DUF2147" evidence="2">
    <location>
        <begin position="29"/>
        <end position="133"/>
    </location>
</feature>
<dbReference type="eggNOG" id="COG4731">
    <property type="taxonomic scope" value="Bacteria"/>
</dbReference>
<keyword evidence="4" id="KW-1185">Reference proteome</keyword>
<evidence type="ECO:0000256" key="1">
    <source>
        <dbReference type="SAM" id="SignalP"/>
    </source>
</evidence>
<dbReference type="PATRIC" id="fig|1123269.5.peg.487"/>
<dbReference type="STRING" id="1123269.NX02_02500"/>
<protein>
    <recommendedName>
        <fullName evidence="2">DUF2147 domain-containing protein</fullName>
    </recommendedName>
</protein>
<dbReference type="PANTHER" id="PTHR36919">
    <property type="entry name" value="BLR1215 PROTEIN"/>
    <property type="match status" value="1"/>
</dbReference>
<sequence>MAMRFSFVLAAMLLLAASASVEAQRASFGVWKNPQDSVHVRAQPCGSRMCGVVVWASDKAKADARRGGTNDLVGLILFRDFVPEKKGVWRGSVFVPDIGQTFSGTITTLDDRRMEGKGCLTGRIMCKSQIWTKVN</sequence>
<dbReference type="Pfam" id="PF09917">
    <property type="entry name" value="DUF2147"/>
    <property type="match status" value="1"/>
</dbReference>
<evidence type="ECO:0000259" key="2">
    <source>
        <dbReference type="Pfam" id="PF09917"/>
    </source>
</evidence>
<organism evidence="3 4">
    <name type="scientific">Sphingomonas sanxanigenens DSM 19645 = NX02</name>
    <dbReference type="NCBI Taxonomy" id="1123269"/>
    <lineage>
        <taxon>Bacteria</taxon>
        <taxon>Pseudomonadati</taxon>
        <taxon>Pseudomonadota</taxon>
        <taxon>Alphaproteobacteria</taxon>
        <taxon>Sphingomonadales</taxon>
        <taxon>Sphingomonadaceae</taxon>
        <taxon>Sphingomonas</taxon>
    </lineage>
</organism>
<dbReference type="PANTHER" id="PTHR36919:SF2">
    <property type="entry name" value="BLL6627 PROTEIN"/>
    <property type="match status" value="1"/>
</dbReference>
<dbReference type="HOGENOM" id="CLU_108869_1_2_5"/>
<feature type="chain" id="PRO_5004785040" description="DUF2147 domain-containing protein" evidence="1">
    <location>
        <begin position="24"/>
        <end position="135"/>
    </location>
</feature>
<accession>W0A2T4</accession>
<dbReference type="InterPro" id="IPR019223">
    <property type="entry name" value="DUF2147"/>
</dbReference>
<keyword evidence="1" id="KW-0732">Signal</keyword>
<proteinExistence type="predicted"/>
<feature type="signal peptide" evidence="1">
    <location>
        <begin position="1"/>
        <end position="23"/>
    </location>
</feature>
<dbReference type="EMBL" id="CP006644">
    <property type="protein sequence ID" value="AHE52259.1"/>
    <property type="molecule type" value="Genomic_DNA"/>
</dbReference>